<keyword evidence="7 9" id="KW-0472">Membrane</keyword>
<sequence>MAKVTRSVTGVRRSAATRNRHQKTRAARKRTVTLFDRIMALLPFTDEQLHKIFLFLIMVAALAAAWLVASLAGVPQMAQARMAVAASNAGFEVHKVKVTGVERMNELKVYERALAERNRPMPLVDLQAVRARLLDLSWVQDARVSRQLPDTLIVDIVERKEHAVLAKPGRLMLIDAQGHELEPVSRADARDKLLIEGPGAQKQVAALDDLLNAAPALKPKVAEAEWVGNRRWNLTFKSGQVLALPEERAPAALVRFATLDGRHRLLGGRATAIDMRVADQAYFRCSNGPCNLGQLVKTEE</sequence>
<comment type="caution">
    <text evidence="12">The sequence shown here is derived from an EMBL/GenBank/DDBJ whole genome shotgun (WGS) entry which is preliminary data.</text>
</comment>
<accession>A0ABT9H6G5</accession>
<reference evidence="12 13" key="1">
    <citation type="submission" date="2023-08" db="EMBL/GenBank/DDBJ databases">
        <title>genomic of DY56.</title>
        <authorList>
            <person name="Wang Y."/>
        </authorList>
    </citation>
    <scope>NUCLEOTIDE SEQUENCE [LARGE SCALE GENOMIC DNA]</scope>
    <source>
        <strain evidence="12 13">DY56-A-20</strain>
    </source>
</reference>
<evidence type="ECO:0000256" key="5">
    <source>
        <dbReference type="ARBA" id="ARBA00022692"/>
    </source>
</evidence>
<comment type="subcellular location">
    <subcellularLocation>
        <location evidence="9">Cell inner membrane</location>
        <topology evidence="9">Single-pass type II membrane protein</topology>
    </subcellularLocation>
    <subcellularLocation>
        <location evidence="1">Membrane</location>
    </subcellularLocation>
    <text evidence="9">Localizes to the division septum.</text>
</comment>
<evidence type="ECO:0000256" key="4">
    <source>
        <dbReference type="ARBA" id="ARBA00022618"/>
    </source>
</evidence>
<evidence type="ECO:0000259" key="11">
    <source>
        <dbReference type="PROSITE" id="PS51779"/>
    </source>
</evidence>
<dbReference type="InterPro" id="IPR026579">
    <property type="entry name" value="FtsQ"/>
</dbReference>
<keyword evidence="5 9" id="KW-0812">Transmembrane</keyword>
<dbReference type="InterPro" id="IPR013685">
    <property type="entry name" value="POTRA_FtsQ_type"/>
</dbReference>
<keyword evidence="2 9" id="KW-1003">Cell membrane</keyword>
<evidence type="ECO:0000256" key="1">
    <source>
        <dbReference type="ARBA" id="ARBA00004370"/>
    </source>
</evidence>
<dbReference type="HAMAP" id="MF_00911">
    <property type="entry name" value="FtsQ_subfam"/>
    <property type="match status" value="1"/>
</dbReference>
<dbReference type="EMBL" id="JAVAIL010000001">
    <property type="protein sequence ID" value="MDP4538908.1"/>
    <property type="molecule type" value="Genomic_DNA"/>
</dbReference>
<dbReference type="InterPro" id="IPR005548">
    <property type="entry name" value="Cell_div_FtsQ/DivIB_C"/>
</dbReference>
<organism evidence="12 13">
    <name type="scientific">Qipengyuania benthica</name>
    <dbReference type="NCBI Taxonomy" id="3067651"/>
    <lineage>
        <taxon>Bacteria</taxon>
        <taxon>Pseudomonadati</taxon>
        <taxon>Pseudomonadota</taxon>
        <taxon>Alphaproteobacteria</taxon>
        <taxon>Sphingomonadales</taxon>
        <taxon>Erythrobacteraceae</taxon>
        <taxon>Qipengyuania</taxon>
    </lineage>
</organism>
<dbReference type="Proteomes" id="UP001235664">
    <property type="component" value="Unassembled WGS sequence"/>
</dbReference>
<keyword evidence="8 9" id="KW-0131">Cell cycle</keyword>
<dbReference type="Pfam" id="PF08478">
    <property type="entry name" value="POTRA_1"/>
    <property type="match status" value="1"/>
</dbReference>
<evidence type="ECO:0000256" key="6">
    <source>
        <dbReference type="ARBA" id="ARBA00022989"/>
    </source>
</evidence>
<dbReference type="GO" id="GO:0051301">
    <property type="term" value="P:cell division"/>
    <property type="evidence" value="ECO:0007669"/>
    <property type="project" value="UniProtKB-KW"/>
</dbReference>
<evidence type="ECO:0000313" key="12">
    <source>
        <dbReference type="EMBL" id="MDP4538908.1"/>
    </source>
</evidence>
<dbReference type="Gene3D" id="3.10.20.310">
    <property type="entry name" value="membrane protein fhac"/>
    <property type="match status" value="1"/>
</dbReference>
<comment type="function">
    <text evidence="9">Essential cell division protein.</text>
</comment>
<feature type="region of interest" description="Disordered" evidence="10">
    <location>
        <begin position="1"/>
        <end position="26"/>
    </location>
</feature>
<keyword evidence="13" id="KW-1185">Reference proteome</keyword>
<feature type="domain" description="POTRA" evidence="11">
    <location>
        <begin position="91"/>
        <end position="159"/>
    </location>
</feature>
<comment type="similarity">
    <text evidence="9">Belongs to the FtsQ/DivIB family. FtsQ subfamily.</text>
</comment>
<dbReference type="PROSITE" id="PS51779">
    <property type="entry name" value="POTRA"/>
    <property type="match status" value="1"/>
</dbReference>
<proteinExistence type="inferred from homology"/>
<keyword evidence="6 9" id="KW-1133">Transmembrane helix</keyword>
<evidence type="ECO:0000313" key="13">
    <source>
        <dbReference type="Proteomes" id="UP001235664"/>
    </source>
</evidence>
<evidence type="ECO:0000256" key="7">
    <source>
        <dbReference type="ARBA" id="ARBA00023136"/>
    </source>
</evidence>
<evidence type="ECO:0000256" key="8">
    <source>
        <dbReference type="ARBA" id="ARBA00023306"/>
    </source>
</evidence>
<dbReference type="InterPro" id="IPR034746">
    <property type="entry name" value="POTRA"/>
</dbReference>
<dbReference type="RefSeq" id="WP_305929018.1">
    <property type="nucleotide sequence ID" value="NZ_JAVAIL010000001.1"/>
</dbReference>
<name>A0ABT9H6G5_9SPHN</name>
<keyword evidence="4 9" id="KW-0132">Cell division</keyword>
<dbReference type="Pfam" id="PF03799">
    <property type="entry name" value="FtsQ_DivIB_C"/>
    <property type="match status" value="1"/>
</dbReference>
<feature type="transmembrane region" description="Helical" evidence="9">
    <location>
        <begin position="52"/>
        <end position="74"/>
    </location>
</feature>
<protein>
    <recommendedName>
        <fullName evidence="9">Cell division protein FtsQ</fullName>
    </recommendedName>
</protein>
<evidence type="ECO:0000256" key="2">
    <source>
        <dbReference type="ARBA" id="ARBA00022475"/>
    </source>
</evidence>
<keyword evidence="3 9" id="KW-0997">Cell inner membrane</keyword>
<evidence type="ECO:0000256" key="3">
    <source>
        <dbReference type="ARBA" id="ARBA00022519"/>
    </source>
</evidence>
<dbReference type="PANTHER" id="PTHR35851">
    <property type="entry name" value="CELL DIVISION PROTEIN FTSQ"/>
    <property type="match status" value="1"/>
</dbReference>
<dbReference type="PANTHER" id="PTHR35851:SF1">
    <property type="entry name" value="CELL DIVISION PROTEIN FTSQ"/>
    <property type="match status" value="1"/>
</dbReference>
<evidence type="ECO:0000256" key="9">
    <source>
        <dbReference type="HAMAP-Rule" id="MF_00911"/>
    </source>
</evidence>
<gene>
    <name evidence="9" type="primary">ftsQ</name>
    <name evidence="12" type="ORF">Q9K01_04625</name>
</gene>
<evidence type="ECO:0000256" key="10">
    <source>
        <dbReference type="SAM" id="MobiDB-lite"/>
    </source>
</evidence>